<dbReference type="EMBL" id="MT144706">
    <property type="protein sequence ID" value="QJH97904.1"/>
    <property type="molecule type" value="Genomic_DNA"/>
</dbReference>
<proteinExistence type="predicted"/>
<evidence type="ECO:0000313" key="2">
    <source>
        <dbReference type="EMBL" id="QJH97904.1"/>
    </source>
</evidence>
<evidence type="ECO:0000313" key="1">
    <source>
        <dbReference type="EMBL" id="QJA48362.1"/>
    </source>
</evidence>
<sequence length="225" mass="25527">MVTNNLDDIKKQVEVLSSYVLKRGNQILAGKAVIYNSDTFVAPVSDTFNLISNDNLLKLVSQILPNKPKWIWAYYRKDYTLFHIYGRISDNMLIEVTNSYSGNRAVRVNFVLSYPPAIPFYITPIEAISDIRGTPIYHPIDTANILGKLKLTPSATVVARKIPPSILNEVVNLKAVEATPLTAFDDLYQLYVICNLWMSKAFESARLAMMAQICVYQDIFRRKNV</sequence>
<gene>
    <name evidence="1" type="ORF">TM448A00919_0022</name>
    <name evidence="2" type="ORF">TM448B01113_0020</name>
</gene>
<dbReference type="EMBL" id="MT144081">
    <property type="protein sequence ID" value="QJA48362.1"/>
    <property type="molecule type" value="Genomic_DNA"/>
</dbReference>
<dbReference type="AlphaFoldDB" id="A0A6H1ZLL2"/>
<reference evidence="1" key="1">
    <citation type="submission" date="2020-03" db="EMBL/GenBank/DDBJ databases">
        <title>The deep terrestrial virosphere.</title>
        <authorList>
            <person name="Holmfeldt K."/>
            <person name="Nilsson E."/>
            <person name="Simone D."/>
            <person name="Lopez-Fernandez M."/>
            <person name="Wu X."/>
            <person name="de Brujin I."/>
            <person name="Lundin D."/>
            <person name="Andersson A."/>
            <person name="Bertilsson S."/>
            <person name="Dopson M."/>
        </authorList>
    </citation>
    <scope>NUCLEOTIDE SEQUENCE</scope>
    <source>
        <strain evidence="1">TM448A00919</strain>
        <strain evidence="2">TM448B01113</strain>
    </source>
</reference>
<protein>
    <submittedName>
        <fullName evidence="1">Uncharacterized protein</fullName>
    </submittedName>
</protein>
<accession>A0A6H1ZLL2</accession>
<organism evidence="1">
    <name type="scientific">viral metagenome</name>
    <dbReference type="NCBI Taxonomy" id="1070528"/>
    <lineage>
        <taxon>unclassified sequences</taxon>
        <taxon>metagenomes</taxon>
        <taxon>organismal metagenomes</taxon>
    </lineage>
</organism>
<name>A0A6H1ZLL2_9ZZZZ</name>